<evidence type="ECO:0000313" key="2">
    <source>
        <dbReference type="Proteomes" id="UP000185612"/>
    </source>
</evidence>
<dbReference type="RefSeq" id="WP_073826238.1">
    <property type="nucleotide sequence ID" value="NZ_MQVS01000015.1"/>
</dbReference>
<dbReference type="AlphaFoldDB" id="A0A1Q5PTF5"/>
<protein>
    <submittedName>
        <fullName evidence="1">Uncharacterized protein</fullName>
    </submittedName>
</protein>
<dbReference type="Pfam" id="PF18934">
    <property type="entry name" value="DUF5682"/>
    <property type="match status" value="1"/>
</dbReference>
<organism evidence="1 2">
    <name type="scientific">Buchananella hordeovulneris</name>
    <dbReference type="NCBI Taxonomy" id="52770"/>
    <lineage>
        <taxon>Bacteria</taxon>
        <taxon>Bacillati</taxon>
        <taxon>Actinomycetota</taxon>
        <taxon>Actinomycetes</taxon>
        <taxon>Actinomycetales</taxon>
        <taxon>Actinomycetaceae</taxon>
        <taxon>Buchananella</taxon>
    </lineage>
</organism>
<dbReference type="EMBL" id="MQVS01000015">
    <property type="protein sequence ID" value="OKL50806.1"/>
    <property type="molecule type" value="Genomic_DNA"/>
</dbReference>
<dbReference type="InParanoid" id="A0A1Q5PTF5"/>
<dbReference type="PANTHER" id="PTHR30634">
    <property type="entry name" value="OUTER MEMBRANE LOLAB LIPOPROTEIN INSERTION APPARATUS"/>
    <property type="match status" value="1"/>
</dbReference>
<reference evidence="2" key="1">
    <citation type="submission" date="2016-12" db="EMBL/GenBank/DDBJ databases">
        <authorList>
            <person name="Meng X."/>
        </authorList>
    </citation>
    <scope>NUCLEOTIDE SEQUENCE [LARGE SCALE GENOMIC DNA]</scope>
    <source>
        <strain evidence="2">DSM 20732</strain>
    </source>
</reference>
<dbReference type="InterPro" id="IPR043737">
    <property type="entry name" value="DUF5682"/>
</dbReference>
<evidence type="ECO:0000313" key="1">
    <source>
        <dbReference type="EMBL" id="OKL50806.1"/>
    </source>
</evidence>
<dbReference type="PANTHER" id="PTHR30634:SF7">
    <property type="entry name" value="VWA DOMAIN-CONTAINING PROTEIN"/>
    <property type="match status" value="1"/>
</dbReference>
<dbReference type="STRING" id="52770.BSZ40_10650"/>
<proteinExistence type="predicted"/>
<comment type="caution">
    <text evidence="1">The sequence shown here is derived from an EMBL/GenBank/DDBJ whole genome shotgun (WGS) entry which is preliminary data.</text>
</comment>
<dbReference type="InterPro" id="IPR050458">
    <property type="entry name" value="LolB"/>
</dbReference>
<accession>A0A1Q5PTF5</accession>
<name>A0A1Q5PTF5_9ACTO</name>
<dbReference type="Proteomes" id="UP000185612">
    <property type="component" value="Unassembled WGS sequence"/>
</dbReference>
<keyword evidence="2" id="KW-1185">Reference proteome</keyword>
<dbReference type="OrthoDB" id="9789979at2"/>
<gene>
    <name evidence="1" type="ORF">BSZ40_10650</name>
</gene>
<sequence length="751" mass="81066">MVEFFGVRHHSPSAARLVAERIAQSPPAAVLIEGPTEFNPHLEELFLDHELPVMLYSWAPLNPDAPEGSAEWGARRGSFYPLTQYCPEWTALRAAHTAGVPVEFMDLPWLAFAQTARAENRYAEAAPDESVAAALDTLLHEFGVDDLAALSDELFDIDPHLDLQTYQLRAGLLGSVLRGPADAETEAREAHMAARIVEATDRFGPDILVVCGAAHIDGLRARLARSPEPVAPWYPPNDDERYGIALTPTSYAALDALEGYDAGQPHPGFYDELFTDRATGRHNTAERLLGRVVAGLRRKKQHISSADLIAVRATAGALAQLRNHPQVWRTDLVEAIATALVKDDSGSEHPLLRQVQYLLRGDKVGKLAAGTRQPPLTVELRTSLDALELTPTPQGRQELADLATDVGLARSRLAHSLVELQVPGFALTASADEDGVERWQVRWSPSFEGALVEAARYGGTREQAVTARLLERAAGVVDDPQAAAELVLDAALCGVAQLSTSLQARTETLLAASLSVRSVAAAVAVLMRLYRYDPILRATGRADLGRLVATGFDRGVRLLERLQPVPEGPDLEGFITALRQLTDTAERVGSELGLDREGFHTALSVVVGDDRQAPTVRGAALGAQWLAAMRPEEEIAELLGVIAVPSQLGDFVAGLLGVAREAALRQPTAMQRLDELLTALSSDEFFDALPGLRRAFSRYTPRERAQVADIVLGEDANAWALSFAGSVEDAAEIAHFEAALAGALEKFLGVK</sequence>